<evidence type="ECO:0000313" key="12">
    <source>
        <dbReference type="Proteomes" id="UP001143304"/>
    </source>
</evidence>
<keyword evidence="12" id="KW-1185">Reference proteome</keyword>
<dbReference type="EMBL" id="SHNO01000001">
    <property type="protein sequence ID" value="MCX2977248.1"/>
    <property type="molecule type" value="Genomic_DNA"/>
</dbReference>
<evidence type="ECO:0000256" key="9">
    <source>
        <dbReference type="ARBA" id="ARBA00023136"/>
    </source>
</evidence>
<dbReference type="Gene3D" id="2.10.70.20">
    <property type="entry name" value="gspk-gspi-gspj complex like domains"/>
    <property type="match status" value="1"/>
</dbReference>
<dbReference type="NCBIfam" id="TIGR01711">
    <property type="entry name" value="gspJ"/>
    <property type="match status" value="1"/>
</dbReference>
<keyword evidence="8 10" id="KW-1133">Transmembrane helix</keyword>
<dbReference type="Proteomes" id="UP001143304">
    <property type="component" value="Unassembled WGS sequence"/>
</dbReference>
<evidence type="ECO:0000256" key="8">
    <source>
        <dbReference type="ARBA" id="ARBA00022989"/>
    </source>
</evidence>
<dbReference type="PANTHER" id="PTHR39583:SF2">
    <property type="entry name" value="TYPE II SECRETION SYSTEM PROTEIN J"/>
    <property type="match status" value="1"/>
</dbReference>
<feature type="transmembrane region" description="Helical" evidence="10">
    <location>
        <begin position="12"/>
        <end position="36"/>
    </location>
</feature>
<gene>
    <name evidence="11" type="primary">gspJ</name>
    <name evidence="11" type="ORF">EYC82_07760</name>
</gene>
<dbReference type="InterPro" id="IPR012902">
    <property type="entry name" value="N_methyl_site"/>
</dbReference>
<dbReference type="Pfam" id="PF07963">
    <property type="entry name" value="N_methyl"/>
    <property type="match status" value="1"/>
</dbReference>
<evidence type="ECO:0000256" key="1">
    <source>
        <dbReference type="ARBA" id="ARBA00004377"/>
    </source>
</evidence>
<dbReference type="InterPro" id="IPR051621">
    <property type="entry name" value="T2SS_protein_J"/>
</dbReference>
<dbReference type="InterPro" id="IPR045584">
    <property type="entry name" value="Pilin-like"/>
</dbReference>
<dbReference type="Pfam" id="PF11612">
    <property type="entry name" value="T2SSJ"/>
    <property type="match status" value="1"/>
</dbReference>
<evidence type="ECO:0000256" key="10">
    <source>
        <dbReference type="SAM" id="Phobius"/>
    </source>
</evidence>
<dbReference type="SUPFAM" id="SSF54523">
    <property type="entry name" value="Pili subunits"/>
    <property type="match status" value="1"/>
</dbReference>
<keyword evidence="5" id="KW-0488">Methylation</keyword>
<dbReference type="InterPro" id="IPR010055">
    <property type="entry name" value="T2SS_protein-GspJ"/>
</dbReference>
<comment type="subcellular location">
    <subcellularLocation>
        <location evidence="1">Cell inner membrane</location>
        <topology evidence="1">Single-pass membrane protein</topology>
    </subcellularLocation>
</comment>
<dbReference type="PROSITE" id="PS00409">
    <property type="entry name" value="PROKAR_NTER_METHYL"/>
    <property type="match status" value="1"/>
</dbReference>
<keyword evidence="6" id="KW-0997">Cell inner membrane</keyword>
<evidence type="ECO:0000256" key="4">
    <source>
        <dbReference type="ARBA" id="ARBA00022475"/>
    </source>
</evidence>
<evidence type="ECO:0000256" key="7">
    <source>
        <dbReference type="ARBA" id="ARBA00022692"/>
    </source>
</evidence>
<organism evidence="11 12">
    <name type="scientific">Candidatus Marimicrobium litorale</name>
    <dbReference type="NCBI Taxonomy" id="2518991"/>
    <lineage>
        <taxon>Bacteria</taxon>
        <taxon>Pseudomonadati</taxon>
        <taxon>Pseudomonadota</taxon>
        <taxon>Gammaproteobacteria</taxon>
        <taxon>Cellvibrionales</taxon>
        <taxon>Halieaceae</taxon>
        <taxon>Marimicrobium</taxon>
    </lineage>
</organism>
<comment type="similarity">
    <text evidence="2">Belongs to the GSP J family.</text>
</comment>
<accession>A0ABT3T4N5</accession>
<keyword evidence="4" id="KW-1003">Cell membrane</keyword>
<dbReference type="NCBIfam" id="TIGR02532">
    <property type="entry name" value="IV_pilin_GFxxxE"/>
    <property type="match status" value="1"/>
</dbReference>
<comment type="caution">
    <text evidence="11">The sequence shown here is derived from an EMBL/GenBank/DDBJ whole genome shotgun (WGS) entry which is preliminary data.</text>
</comment>
<dbReference type="PANTHER" id="PTHR39583">
    <property type="entry name" value="TYPE II SECRETION SYSTEM PROTEIN J-RELATED"/>
    <property type="match status" value="1"/>
</dbReference>
<reference evidence="11" key="1">
    <citation type="submission" date="2019-02" db="EMBL/GenBank/DDBJ databases">
        <authorList>
            <person name="Li S.-H."/>
        </authorList>
    </citation>
    <scope>NUCLEOTIDE SEQUENCE</scope>
    <source>
        <strain evidence="11">IMCC11814</strain>
    </source>
</reference>
<evidence type="ECO:0000256" key="5">
    <source>
        <dbReference type="ARBA" id="ARBA00022481"/>
    </source>
</evidence>
<keyword evidence="7 10" id="KW-0812">Transmembrane</keyword>
<keyword evidence="9 10" id="KW-0472">Membrane</keyword>
<evidence type="ECO:0000313" key="11">
    <source>
        <dbReference type="EMBL" id="MCX2977248.1"/>
    </source>
</evidence>
<dbReference type="Gene3D" id="3.10.610.10">
    <property type="entry name" value="GSPII I/J protein-like"/>
    <property type="match status" value="1"/>
</dbReference>
<protein>
    <recommendedName>
        <fullName evidence="3">Type II secretion system protein J</fullName>
    </recommendedName>
</protein>
<evidence type="ECO:0000256" key="3">
    <source>
        <dbReference type="ARBA" id="ARBA00021539"/>
    </source>
</evidence>
<name>A0ABT3T4N5_9GAMM</name>
<evidence type="ECO:0000256" key="2">
    <source>
        <dbReference type="ARBA" id="ARBA00011084"/>
    </source>
</evidence>
<evidence type="ECO:0000256" key="6">
    <source>
        <dbReference type="ARBA" id="ARBA00022519"/>
    </source>
</evidence>
<sequence>MPRRATAGFTLVEVLIALGITAFVSVIAYTSLSAVLSGAERLRDNTDRSYEINRAFMILSRDLRQFVDRPVRDEFGEREPGLTGGLLARFPLSFTRAGWHNPNGYPRSNLQRVNYRLEDDALWRDSYTVLDRAASTEPTSVLLLEGVDEMQLRFMAGLDQLQVSNRGLSIDTSDWIENWVADTSAPNASLAPPTAVEIILQLDDWEEIRRLYALPPL</sequence>
<proteinExistence type="inferred from homology"/>